<keyword evidence="2" id="KW-1185">Reference proteome</keyword>
<organism evidence="1 2">
    <name type="scientific">Kribbella solani</name>
    <dbReference type="NCBI Taxonomy" id="236067"/>
    <lineage>
        <taxon>Bacteria</taxon>
        <taxon>Bacillati</taxon>
        <taxon>Actinomycetota</taxon>
        <taxon>Actinomycetes</taxon>
        <taxon>Propionibacteriales</taxon>
        <taxon>Kribbellaceae</taxon>
        <taxon>Kribbella</taxon>
    </lineage>
</organism>
<dbReference type="AlphaFoldDB" id="A0A841DL24"/>
<evidence type="ECO:0000313" key="1">
    <source>
        <dbReference type="EMBL" id="MBB5977370.1"/>
    </source>
</evidence>
<dbReference type="Proteomes" id="UP000558997">
    <property type="component" value="Unassembled WGS sequence"/>
</dbReference>
<name>A0A841DL24_9ACTN</name>
<gene>
    <name evidence="1" type="ORF">HDA44_000711</name>
</gene>
<protein>
    <submittedName>
        <fullName evidence="1">Uncharacterized protein</fullName>
    </submittedName>
</protein>
<comment type="caution">
    <text evidence="1">The sequence shown here is derived from an EMBL/GenBank/DDBJ whole genome shotgun (WGS) entry which is preliminary data.</text>
</comment>
<accession>A0A841DL24</accession>
<dbReference type="RefSeq" id="WP_184831282.1">
    <property type="nucleotide sequence ID" value="NZ_BAAAVN010000014.1"/>
</dbReference>
<dbReference type="EMBL" id="JACHNF010000001">
    <property type="protein sequence ID" value="MBB5977370.1"/>
    <property type="molecule type" value="Genomic_DNA"/>
</dbReference>
<reference evidence="1 2" key="1">
    <citation type="submission" date="2020-08" db="EMBL/GenBank/DDBJ databases">
        <title>Sequencing the genomes of 1000 actinobacteria strains.</title>
        <authorList>
            <person name="Klenk H.-P."/>
        </authorList>
    </citation>
    <scope>NUCLEOTIDE SEQUENCE [LARGE SCALE GENOMIC DNA]</scope>
    <source>
        <strain evidence="1 2">DSM 17294</strain>
    </source>
</reference>
<evidence type="ECO:0000313" key="2">
    <source>
        <dbReference type="Proteomes" id="UP000558997"/>
    </source>
</evidence>
<sequence>MACETARRLVALLRLVQWGSTVSGALTDEALIDSWFGPGAVPLGEFQLKEWPCTYCDDPNDG</sequence>
<proteinExistence type="predicted"/>